<feature type="transmembrane region" description="Helical" evidence="7">
    <location>
        <begin position="377"/>
        <end position="396"/>
    </location>
</feature>
<dbReference type="EMBL" id="NVUL01000013">
    <property type="protein sequence ID" value="PCI79939.1"/>
    <property type="molecule type" value="Genomic_DNA"/>
</dbReference>
<feature type="transmembrane region" description="Helical" evidence="7">
    <location>
        <begin position="133"/>
        <end position="159"/>
    </location>
</feature>
<gene>
    <name evidence="9" type="ORF">COB20_03855</name>
</gene>
<dbReference type="Pfam" id="PF04116">
    <property type="entry name" value="FA_hydroxylase"/>
    <property type="match status" value="1"/>
</dbReference>
<dbReference type="Proteomes" id="UP000218767">
    <property type="component" value="Unassembled WGS sequence"/>
</dbReference>
<dbReference type="GO" id="GO:0006643">
    <property type="term" value="P:membrane lipid metabolic process"/>
    <property type="evidence" value="ECO:0007669"/>
    <property type="project" value="TreeGrafter"/>
</dbReference>
<evidence type="ECO:0000256" key="6">
    <source>
        <dbReference type="ARBA" id="ARBA00023136"/>
    </source>
</evidence>
<evidence type="ECO:0000313" key="9">
    <source>
        <dbReference type="EMBL" id="PCI79939.1"/>
    </source>
</evidence>
<dbReference type="InterPro" id="IPR006694">
    <property type="entry name" value="Fatty_acid_hydroxylase"/>
</dbReference>
<dbReference type="GO" id="GO:0012505">
    <property type="term" value="C:endomembrane system"/>
    <property type="evidence" value="ECO:0007669"/>
    <property type="project" value="UniProtKB-SubCell"/>
</dbReference>
<feature type="transmembrane region" description="Helical" evidence="7">
    <location>
        <begin position="76"/>
        <end position="93"/>
    </location>
</feature>
<dbReference type="InterPro" id="IPR051689">
    <property type="entry name" value="Sterol_desaturase/TMEM195"/>
</dbReference>
<feature type="transmembrane region" description="Helical" evidence="7">
    <location>
        <begin position="354"/>
        <end position="371"/>
    </location>
</feature>
<dbReference type="GO" id="GO:0050479">
    <property type="term" value="F:glyceryl-ether monooxygenase activity"/>
    <property type="evidence" value="ECO:0007669"/>
    <property type="project" value="TreeGrafter"/>
</dbReference>
<evidence type="ECO:0000313" key="10">
    <source>
        <dbReference type="Proteomes" id="UP000218767"/>
    </source>
</evidence>
<keyword evidence="2 7" id="KW-0812">Transmembrane</keyword>
<evidence type="ECO:0000256" key="5">
    <source>
        <dbReference type="ARBA" id="ARBA00023098"/>
    </source>
</evidence>
<evidence type="ECO:0000256" key="1">
    <source>
        <dbReference type="ARBA" id="ARBA00004127"/>
    </source>
</evidence>
<feature type="domain" description="Fatty acid hydroxylase" evidence="8">
    <location>
        <begin position="80"/>
        <end position="212"/>
    </location>
</feature>
<feature type="transmembrane region" description="Helical" evidence="7">
    <location>
        <begin position="300"/>
        <end position="322"/>
    </location>
</feature>
<keyword evidence="5" id="KW-0443">Lipid metabolism</keyword>
<dbReference type="PANTHER" id="PTHR21624:SF1">
    <property type="entry name" value="ALKYLGLYCEROL MONOOXYGENASE"/>
    <property type="match status" value="1"/>
</dbReference>
<dbReference type="GO" id="GO:0016020">
    <property type="term" value="C:membrane"/>
    <property type="evidence" value="ECO:0007669"/>
    <property type="project" value="GOC"/>
</dbReference>
<sequence length="406" mass="46309">MQLILIAIPFFFLLIFVELAYGLLRGNNTYRLNDSINSISMGSLSRLQGLVILGFSGSIYEIIVAKYQIAQLADDALWVWVSCFVLYDFAYYWKHRFGHEVALFWGSHVAHHQSEDYNLSTALRQTSIDFYGFLFYLPFFFLGFPAEILFTVVSLNLIYQFWVHTEHVPKLGPIEWLFVTPSNHRVHHARNKIYVDRNYGGVFILWDRMFGSFQEELAEETVVFGLRKPLNSWNPIWANVHVYWRLSQDFFSMPGIANKLKLLFKPPGWRAEGQQSHCKLGIEAVDLTARFDPTISPFSLVYTLVQFVFTVVLSLAVLLGAASLSHSLVSLAVIYLFFSFFVAGAWLEGKEFALALEIVRLVFLVPCLLLLDLNPAVTTLLIGNAIIVLPLLLTFGSKRVQLQALS</sequence>
<dbReference type="GO" id="GO:0008610">
    <property type="term" value="P:lipid biosynthetic process"/>
    <property type="evidence" value="ECO:0007669"/>
    <property type="project" value="InterPro"/>
</dbReference>
<keyword evidence="4" id="KW-0560">Oxidoreductase</keyword>
<protein>
    <recommendedName>
        <fullName evidence="8">Fatty acid hydroxylase domain-containing protein</fullName>
    </recommendedName>
</protein>
<evidence type="ECO:0000259" key="8">
    <source>
        <dbReference type="Pfam" id="PF04116"/>
    </source>
</evidence>
<dbReference type="AlphaFoldDB" id="A0A2A4XCS1"/>
<comment type="subcellular location">
    <subcellularLocation>
        <location evidence="1">Endomembrane system</location>
        <topology evidence="1">Multi-pass membrane protein</topology>
    </subcellularLocation>
</comment>
<dbReference type="PANTHER" id="PTHR21624">
    <property type="entry name" value="STEROL DESATURASE-RELATED PROTEIN"/>
    <property type="match status" value="1"/>
</dbReference>
<comment type="caution">
    <text evidence="9">The sequence shown here is derived from an EMBL/GenBank/DDBJ whole genome shotgun (WGS) entry which is preliminary data.</text>
</comment>
<dbReference type="GO" id="GO:0005506">
    <property type="term" value="F:iron ion binding"/>
    <property type="evidence" value="ECO:0007669"/>
    <property type="project" value="InterPro"/>
</dbReference>
<evidence type="ECO:0000256" key="2">
    <source>
        <dbReference type="ARBA" id="ARBA00022692"/>
    </source>
</evidence>
<accession>A0A2A4XCS1</accession>
<proteinExistence type="predicted"/>
<feature type="transmembrane region" description="Helical" evidence="7">
    <location>
        <begin position="46"/>
        <end position="64"/>
    </location>
</feature>
<name>A0A2A4XCS1_9GAMM</name>
<evidence type="ECO:0000256" key="7">
    <source>
        <dbReference type="SAM" id="Phobius"/>
    </source>
</evidence>
<evidence type="ECO:0000256" key="3">
    <source>
        <dbReference type="ARBA" id="ARBA00022989"/>
    </source>
</evidence>
<reference evidence="10" key="1">
    <citation type="submission" date="2017-08" db="EMBL/GenBank/DDBJ databases">
        <title>A dynamic microbial community with high functional redundancy inhabits the cold, oxic subseafloor aquifer.</title>
        <authorList>
            <person name="Tully B.J."/>
            <person name="Wheat C.G."/>
            <person name="Glazer B.T."/>
            <person name="Huber J.A."/>
        </authorList>
    </citation>
    <scope>NUCLEOTIDE SEQUENCE [LARGE SCALE GENOMIC DNA]</scope>
</reference>
<evidence type="ECO:0000256" key="4">
    <source>
        <dbReference type="ARBA" id="ARBA00023002"/>
    </source>
</evidence>
<keyword evidence="3 7" id="KW-1133">Transmembrane helix</keyword>
<keyword evidence="6 7" id="KW-0472">Membrane</keyword>
<feature type="transmembrane region" description="Helical" evidence="7">
    <location>
        <begin position="328"/>
        <end position="347"/>
    </location>
</feature>
<organism evidence="9 10">
    <name type="scientific">SAR86 cluster bacterium</name>
    <dbReference type="NCBI Taxonomy" id="2030880"/>
    <lineage>
        <taxon>Bacteria</taxon>
        <taxon>Pseudomonadati</taxon>
        <taxon>Pseudomonadota</taxon>
        <taxon>Gammaproteobacteria</taxon>
        <taxon>SAR86 cluster</taxon>
    </lineage>
</organism>